<dbReference type="Proteomes" id="UP000272613">
    <property type="component" value="Unassembled WGS sequence"/>
</dbReference>
<feature type="compositionally biased region" description="Pro residues" evidence="1">
    <location>
        <begin position="42"/>
        <end position="51"/>
    </location>
</feature>
<reference evidence="2 3" key="1">
    <citation type="submission" date="2018-08" db="EMBL/GenBank/DDBJ databases">
        <title>Recombination of ecologically and evolutionarily significant loci maintains genetic cohesion in the Pseudomonas syringae species complex.</title>
        <authorList>
            <person name="Dillon M."/>
            <person name="Thakur S."/>
            <person name="Almeida R.N.D."/>
            <person name="Weir B.S."/>
            <person name="Guttman D.S."/>
        </authorList>
    </citation>
    <scope>NUCLEOTIDE SEQUENCE [LARGE SCALE GENOMIC DNA]</scope>
    <source>
        <strain evidence="2 3">ICMP 5019</strain>
    </source>
</reference>
<evidence type="ECO:0000313" key="2">
    <source>
        <dbReference type="EMBL" id="RMS01807.1"/>
    </source>
</evidence>
<evidence type="ECO:0000313" key="3">
    <source>
        <dbReference type="Proteomes" id="UP000272613"/>
    </source>
</evidence>
<dbReference type="EMBL" id="RBSH01000144">
    <property type="protein sequence ID" value="RMS01807.1"/>
    <property type="molecule type" value="Genomic_DNA"/>
</dbReference>
<organism evidence="2 3">
    <name type="scientific">Pseudomonas coronafaciens pv. garcae</name>
    <dbReference type="NCBI Taxonomy" id="251653"/>
    <lineage>
        <taxon>Bacteria</taxon>
        <taxon>Pseudomonadati</taxon>
        <taxon>Pseudomonadota</taxon>
        <taxon>Gammaproteobacteria</taxon>
        <taxon>Pseudomonadales</taxon>
        <taxon>Pseudomonadaceae</taxon>
        <taxon>Pseudomonas</taxon>
        <taxon>Pseudomonas coronafaciens</taxon>
    </lineage>
</organism>
<protein>
    <submittedName>
        <fullName evidence="2">Type III effector HopR1</fullName>
    </submittedName>
</protein>
<name>A0AB37QQZ1_9PSED</name>
<accession>A0AB37QQZ1</accession>
<evidence type="ECO:0000256" key="1">
    <source>
        <dbReference type="SAM" id="MobiDB-lite"/>
    </source>
</evidence>
<comment type="caution">
    <text evidence="2">The sequence shown here is derived from an EMBL/GenBank/DDBJ whole genome shotgun (WGS) entry which is preliminary data.</text>
</comment>
<feature type="region of interest" description="Disordered" evidence="1">
    <location>
        <begin position="37"/>
        <end position="74"/>
    </location>
</feature>
<gene>
    <name evidence="2" type="ORF">ALP74_04173</name>
</gene>
<sequence length="1975" mass="213049">MGDKRNINLLYRDLIIIMVKITSSGFTAVSELQDMDRASPAVSPPPSPSPEPLAAESESSRRGGMRNRPHAGLNSQVLGLQAVPSQSGRRVRVRNDAQGESVINAWLAKRPPVRSETSLGNDGKLLRYAAVPHDQQAPSNEAFFTSVPGMLMAVLTVHPQVERGISGEINADGVAARLAEPPIGLLTGVWQSSPDRAYLERGGVVHAASLEGRWTPLTLPGMDRREPLRMIGLQADGRVYVHNGSQLWRATETSAESVATQRPPAGAAVRIDAGGEVQWLHKGVLHSNGSSRAVELWRSAANSQGSEQSPASPIDFLPLPSGNAALVLDDKGRVYQAELQGNGPVEAHRLNLPDDFSRAKGWAVTAMGLSRDDTVHLILQDQNGRRMSLQQAPGEALFRPAYLLDRPLLLLHTEGLHVPSDADVQSRVQLDGHAQVGHIDGVLHYQPAPDQPWERLKQPGGEPLTGVTSVHSSASGFIDRKPVFALCGDARQVFELKLEGRTSWLPSDTELPRYPAGGPLAVVPDTVGVRTGLIAQFDEPVRALSVHSNRRSVALTESGRLVAAAGGEARQLPSLQRPLAIAIGLNDQLLVLHHPHNQRPQLKRLSANDDWEPVQIELPGTVHPSSLRATRTGQIQLQLGENWHTLLPSMTSHDNQPLPARVKPEPEGDEVPSENFLAGSNALANQQQASRISTPHHDASLVTTLLGTTANNPLTTASSLQAVVDTTRAQVGALTRDVLGAAVNSTARAMAHTLGVVLPPTPQERRLAGFHNEAKLAYASGKTLFENLPTLAQVRVDLAVGPSDGERFGLSHQQTQRLLNLREEKLEALLRDLRKIGFHEGVIMGDMGGSDSAHDLSSTTSTPTFRMAELWRRQHSQVDKTLSSVGLSRSEDMLPNLNMSIKALAAGAALYADRMSEREAELLGVLYEVSEKMMRAGVRLPADDGYADGASRNAPYGLRTAGLVAGLVDYDELLRSTDAQALEMADKRQQDARLPALCKLGLSSWGQLAAFDDVVTTFREQITLPGSARRTQLLKNLGLPPDAKPDEMAARMSDLLLDLFNRSTFFSTQSRGLELRGSLGASDWKHLNAFSVGVTGEALQVLGVERIGDGKDSDAGLVAFFVRHSKASVAATSGVGIDFKPGAGSGGRVLDARPGRSMNSTWGGSGNLSLSGAYQHGQGAAVIIAPSTISDFVRLLFDVDHPDSTQILRTGVNGGSIGLDLFETNLNASVGANVSVSPFSLSQKYGPQKPTAAAAVSSADNRRSTASMALSAGGTAQAGAHWGQMELHLDHAWADIIGLEFQGRTDFNLEFNSNLNLGGSLSSALGNNPKKLINASTGNGNLQLAGIRVASSDVQLPTDAAVDDKRRGPFLSTASYKRTFDTEVAKPVTAKEWNIMRQRLASAFPDNSGELSALNYSASAGQRIAAIEQMIDRIQGPEARRVEAGGALEGGALRRQRFNAAREMSDAHSSVWRASSEIDRASVVEMLHQLRQQDQSAVQHRARAIPGARVEFNLFGRESLETVVFHAIGHLGLGSKLNDLAELRRKIPGLDQVMLCFQSLPNVNQVRYVFEMRPQARFAINDALLAREQNASARAIGLQGPSASELNWRGVLDKIKNTPDLYRLAAIAVHNTDENPVTSRIGLPLLNVSATGATSHQLFEAEIQFRYGLYDGLQGIEVLEAGNRALQRPLSALQGFGLQALGQRTQAGEVPYSPPSPRRETTIRATGDVAERTTNDLISQLDGRVQRMSSALKREAKAIGSFQQVYGLTSAHIDRLLVRIPELPVPEIDDRAADGEGAQGTFASLDRYHQTLDQAEQDMRQASEMVYTTTGDQTAQEENPASAHLLTVETRRRSLGNAIRTLAEEGAKVGTATGLELNRISSQVDDKVARRDALLMQLESGGQEGSGNSEEMALELQSINSSLQWLRAHWLGEQQAMDATAKRLDQANRAALEGERSFSDAVRDMTWGELDKTQR</sequence>
<feature type="region of interest" description="Disordered" evidence="1">
    <location>
        <begin position="650"/>
        <end position="672"/>
    </location>
</feature>
<proteinExistence type="predicted"/>